<keyword evidence="1" id="KW-0472">Membrane</keyword>
<evidence type="ECO:0000256" key="1">
    <source>
        <dbReference type="SAM" id="Phobius"/>
    </source>
</evidence>
<organism evidence="2 3">
    <name type="scientific">Hymenolepis diminuta</name>
    <name type="common">Rat tapeworm</name>
    <dbReference type="NCBI Taxonomy" id="6216"/>
    <lineage>
        <taxon>Eukaryota</taxon>
        <taxon>Metazoa</taxon>
        <taxon>Spiralia</taxon>
        <taxon>Lophotrochozoa</taxon>
        <taxon>Platyhelminthes</taxon>
        <taxon>Cestoda</taxon>
        <taxon>Eucestoda</taxon>
        <taxon>Cyclophyllidea</taxon>
        <taxon>Hymenolepididae</taxon>
        <taxon>Hymenolepis</taxon>
    </lineage>
</organism>
<dbReference type="AlphaFoldDB" id="A0A564YY35"/>
<keyword evidence="1" id="KW-1133">Transmembrane helix</keyword>
<keyword evidence="3" id="KW-1185">Reference proteome</keyword>
<evidence type="ECO:0000313" key="3">
    <source>
        <dbReference type="Proteomes" id="UP000321570"/>
    </source>
</evidence>
<protein>
    <submittedName>
        <fullName evidence="2">Uncharacterized protein</fullName>
    </submittedName>
</protein>
<keyword evidence="1" id="KW-0812">Transmembrane</keyword>
<dbReference type="EMBL" id="CABIJS010000444">
    <property type="protein sequence ID" value="VUZ51939.1"/>
    <property type="molecule type" value="Genomic_DNA"/>
</dbReference>
<gene>
    <name evidence="2" type="ORF">WMSIL1_LOCUS10485</name>
</gene>
<proteinExistence type="predicted"/>
<feature type="transmembrane region" description="Helical" evidence="1">
    <location>
        <begin position="12"/>
        <end position="31"/>
    </location>
</feature>
<feature type="transmembrane region" description="Helical" evidence="1">
    <location>
        <begin position="43"/>
        <end position="62"/>
    </location>
</feature>
<name>A0A564YY35_HYMDI</name>
<reference evidence="2 3" key="1">
    <citation type="submission" date="2019-07" db="EMBL/GenBank/DDBJ databases">
        <authorList>
            <person name="Jastrzebski P J."/>
            <person name="Paukszto L."/>
            <person name="Jastrzebski P J."/>
        </authorList>
    </citation>
    <scope>NUCLEOTIDE SEQUENCE [LARGE SCALE GENOMIC DNA]</scope>
    <source>
        <strain evidence="2 3">WMS-il1</strain>
    </source>
</reference>
<dbReference type="Proteomes" id="UP000321570">
    <property type="component" value="Unassembled WGS sequence"/>
</dbReference>
<sequence length="66" mass="7325">MLSRGLIQEQCTLVTYGLLHFLFTSSLPQHAALSLSVTRFKLVVASLNTFLVYSIVLLSVLLHNCC</sequence>
<evidence type="ECO:0000313" key="2">
    <source>
        <dbReference type="EMBL" id="VUZ51939.1"/>
    </source>
</evidence>
<accession>A0A564YY35</accession>